<evidence type="ECO:0000313" key="1">
    <source>
        <dbReference type="EMBL" id="KAI3764322.1"/>
    </source>
</evidence>
<proteinExistence type="predicted"/>
<sequence length="116" mass="13193">MGSTTTGNRNSTSRQLVCLPQHRGGKPQQQQVQVPKGCLAVKVGEAGGEQQRFVVPVIFFNHPLFMQLLKEAEEEYEFEQKGTINIPCSVHHFRFVISQIIHHHRHQNSGCFRVLC</sequence>
<dbReference type="Proteomes" id="UP001055811">
    <property type="component" value="Linkage Group LG03"/>
</dbReference>
<reference evidence="2" key="1">
    <citation type="journal article" date="2022" name="Mol. Ecol. Resour.">
        <title>The genomes of chicory, endive, great burdock and yacon provide insights into Asteraceae palaeo-polyploidization history and plant inulin production.</title>
        <authorList>
            <person name="Fan W."/>
            <person name="Wang S."/>
            <person name="Wang H."/>
            <person name="Wang A."/>
            <person name="Jiang F."/>
            <person name="Liu H."/>
            <person name="Zhao H."/>
            <person name="Xu D."/>
            <person name="Zhang Y."/>
        </authorList>
    </citation>
    <scope>NUCLEOTIDE SEQUENCE [LARGE SCALE GENOMIC DNA]</scope>
    <source>
        <strain evidence="2">cv. Punajuju</strain>
    </source>
</reference>
<gene>
    <name evidence="1" type="ORF">L2E82_14329</name>
</gene>
<protein>
    <submittedName>
        <fullName evidence="1">Uncharacterized protein</fullName>
    </submittedName>
</protein>
<dbReference type="EMBL" id="CM042011">
    <property type="protein sequence ID" value="KAI3764322.1"/>
    <property type="molecule type" value="Genomic_DNA"/>
</dbReference>
<name>A0ACB9F0Y6_CICIN</name>
<keyword evidence="2" id="KW-1185">Reference proteome</keyword>
<accession>A0ACB9F0Y6</accession>
<evidence type="ECO:0000313" key="2">
    <source>
        <dbReference type="Proteomes" id="UP001055811"/>
    </source>
</evidence>
<organism evidence="1 2">
    <name type="scientific">Cichorium intybus</name>
    <name type="common">Chicory</name>
    <dbReference type="NCBI Taxonomy" id="13427"/>
    <lineage>
        <taxon>Eukaryota</taxon>
        <taxon>Viridiplantae</taxon>
        <taxon>Streptophyta</taxon>
        <taxon>Embryophyta</taxon>
        <taxon>Tracheophyta</taxon>
        <taxon>Spermatophyta</taxon>
        <taxon>Magnoliopsida</taxon>
        <taxon>eudicotyledons</taxon>
        <taxon>Gunneridae</taxon>
        <taxon>Pentapetalae</taxon>
        <taxon>asterids</taxon>
        <taxon>campanulids</taxon>
        <taxon>Asterales</taxon>
        <taxon>Asteraceae</taxon>
        <taxon>Cichorioideae</taxon>
        <taxon>Cichorieae</taxon>
        <taxon>Cichoriinae</taxon>
        <taxon>Cichorium</taxon>
    </lineage>
</organism>
<reference evidence="1 2" key="2">
    <citation type="journal article" date="2022" name="Mol. Ecol. Resour.">
        <title>The genomes of chicory, endive, great burdock and yacon provide insights into Asteraceae paleo-polyploidization history and plant inulin production.</title>
        <authorList>
            <person name="Fan W."/>
            <person name="Wang S."/>
            <person name="Wang H."/>
            <person name="Wang A."/>
            <person name="Jiang F."/>
            <person name="Liu H."/>
            <person name="Zhao H."/>
            <person name="Xu D."/>
            <person name="Zhang Y."/>
        </authorList>
    </citation>
    <scope>NUCLEOTIDE SEQUENCE [LARGE SCALE GENOMIC DNA]</scope>
    <source>
        <strain evidence="2">cv. Punajuju</strain>
        <tissue evidence="1">Leaves</tissue>
    </source>
</reference>
<comment type="caution">
    <text evidence="1">The sequence shown here is derived from an EMBL/GenBank/DDBJ whole genome shotgun (WGS) entry which is preliminary data.</text>
</comment>